<evidence type="ECO:0008006" key="5">
    <source>
        <dbReference type="Google" id="ProtNLM"/>
    </source>
</evidence>
<dbReference type="EMBL" id="AP013061">
    <property type="protein sequence ID" value="BAN27235.1"/>
    <property type="molecule type" value="Genomic_DNA"/>
</dbReference>
<dbReference type="Proteomes" id="UP000013966">
    <property type="component" value="Plasmid p1"/>
</dbReference>
<dbReference type="RefSeq" id="WP_016347944.1">
    <property type="nucleotide sequence ID" value="NC_021289.1"/>
</dbReference>
<feature type="chain" id="PRO_5004373010" description="DUF4148 domain-containing protein" evidence="2">
    <location>
        <begin position="27"/>
        <end position="99"/>
    </location>
</feature>
<dbReference type="PATRIC" id="fig|758793.3.peg.5449"/>
<dbReference type="KEGG" id="buo:BRPE64_DCDS02990"/>
<feature type="signal peptide" evidence="2">
    <location>
        <begin position="1"/>
        <end position="26"/>
    </location>
</feature>
<geneLocation type="plasmid" evidence="3 4">
    <name>p1</name>
</geneLocation>
<keyword evidence="3" id="KW-0614">Plasmid</keyword>
<feature type="compositionally biased region" description="Basic and acidic residues" evidence="1">
    <location>
        <begin position="46"/>
        <end position="59"/>
    </location>
</feature>
<protein>
    <recommendedName>
        <fullName evidence="5">DUF4148 domain-containing protein</fullName>
    </recommendedName>
</protein>
<proteinExistence type="predicted"/>
<name>R4WZR8_9BURK</name>
<keyword evidence="4" id="KW-1185">Reference proteome</keyword>
<evidence type="ECO:0000313" key="4">
    <source>
        <dbReference type="Proteomes" id="UP000013966"/>
    </source>
</evidence>
<evidence type="ECO:0000256" key="2">
    <source>
        <dbReference type="SAM" id="SignalP"/>
    </source>
</evidence>
<dbReference type="AlphaFoldDB" id="R4WZR8"/>
<feature type="compositionally biased region" description="Polar residues" evidence="1">
    <location>
        <begin position="60"/>
        <end position="75"/>
    </location>
</feature>
<evidence type="ECO:0000313" key="3">
    <source>
        <dbReference type="EMBL" id="BAN27235.1"/>
    </source>
</evidence>
<reference evidence="3 4" key="2">
    <citation type="journal article" date="2018" name="Int. J. Syst. Evol. Microbiol.">
        <title>Burkholderia insecticola sp. nov., a gut symbiotic bacterium of the bean bug Riptortus pedestris.</title>
        <authorList>
            <person name="Takeshita K."/>
            <person name="Tamaki H."/>
            <person name="Ohbayashi T."/>
            <person name="Meng X.-Y."/>
            <person name="Sone T."/>
            <person name="Mitani Y."/>
            <person name="Peeters C."/>
            <person name="Kikuchi Y."/>
            <person name="Vandamme P."/>
        </authorList>
    </citation>
    <scope>NUCLEOTIDE SEQUENCE [LARGE SCALE GENOMIC DNA]</scope>
    <source>
        <strain evidence="3">RPE64</strain>
        <plasmid evidence="3 4">p1</plasmid>
    </source>
</reference>
<dbReference type="HOGENOM" id="CLU_2341353_0_0_4"/>
<evidence type="ECO:0000256" key="1">
    <source>
        <dbReference type="SAM" id="MobiDB-lite"/>
    </source>
</evidence>
<reference evidence="3 4" key="1">
    <citation type="journal article" date="2013" name="Genome Announc.">
        <title>Complete Genome Sequence of Burkholderia sp. Strain RPE64, Bacterial Symbiont of the Bean Bug Riptortus pedestris.</title>
        <authorList>
            <person name="Shibata T.F."/>
            <person name="Maeda T."/>
            <person name="Nikoh N."/>
            <person name="Yamaguchi K."/>
            <person name="Oshima K."/>
            <person name="Hattori M."/>
            <person name="Nishiyama T."/>
            <person name="Hasebe M."/>
            <person name="Fukatsu T."/>
            <person name="Kikuchi Y."/>
            <person name="Shigenobu S."/>
        </authorList>
    </citation>
    <scope>NUCLEOTIDE SEQUENCE [LARGE SCALE GENOMIC DNA]</scope>
    <source>
        <plasmid evidence="3 4">p1</plasmid>
    </source>
</reference>
<feature type="compositionally biased region" description="Low complexity" evidence="1">
    <location>
        <begin position="76"/>
        <end position="92"/>
    </location>
</feature>
<organism evidence="3 4">
    <name type="scientific">Caballeronia insecticola</name>
    <dbReference type="NCBI Taxonomy" id="758793"/>
    <lineage>
        <taxon>Bacteria</taxon>
        <taxon>Pseudomonadati</taxon>
        <taxon>Pseudomonadota</taxon>
        <taxon>Betaproteobacteria</taxon>
        <taxon>Burkholderiales</taxon>
        <taxon>Burkholderiaceae</taxon>
        <taxon>Caballeronia</taxon>
    </lineage>
</organism>
<accession>R4WZR8</accession>
<feature type="region of interest" description="Disordered" evidence="1">
    <location>
        <begin position="32"/>
        <end position="99"/>
    </location>
</feature>
<gene>
    <name evidence="3" type="ORF">BRPE64_DCDS02990</name>
</gene>
<keyword evidence="2" id="KW-0732">Signal</keyword>
<sequence length="99" mass="10357">MNKRTAPLAVIALSVAAWLAVPVAQAQDTAAAAAASTPKQIKKAQRKEARAKKNAELKQLEQNGYNPAGDQTNYPQNLQNAQAKINAQKAGKPAPASAP</sequence>